<reference evidence="3 4" key="1">
    <citation type="submission" date="2016-03" db="EMBL/GenBank/DDBJ databases">
        <authorList>
            <person name="Ploux O."/>
        </authorList>
    </citation>
    <scope>NUCLEOTIDE SEQUENCE [LARGE SCALE GENOMIC DNA]</scope>
    <source>
        <strain evidence="3 4">UAMH 11012</strain>
    </source>
</reference>
<dbReference type="OrthoDB" id="5978656at2759"/>
<proteinExistence type="predicted"/>
<evidence type="ECO:0000313" key="3">
    <source>
        <dbReference type="EMBL" id="CZR63266.1"/>
    </source>
</evidence>
<dbReference type="Pfam" id="PF00266">
    <property type="entry name" value="Aminotran_5"/>
    <property type="match status" value="1"/>
</dbReference>
<dbReference type="InterPro" id="IPR000192">
    <property type="entry name" value="Aminotrans_V_dom"/>
</dbReference>
<gene>
    <name evidence="3" type="ORF">PAC_13163</name>
</gene>
<dbReference type="Proteomes" id="UP000184330">
    <property type="component" value="Unassembled WGS sequence"/>
</dbReference>
<dbReference type="PANTHER" id="PTHR43092">
    <property type="entry name" value="L-CYSTEINE DESULFHYDRASE"/>
    <property type="match status" value="1"/>
</dbReference>
<evidence type="ECO:0000313" key="4">
    <source>
        <dbReference type="Proteomes" id="UP000184330"/>
    </source>
</evidence>
<organism evidence="3 4">
    <name type="scientific">Phialocephala subalpina</name>
    <dbReference type="NCBI Taxonomy" id="576137"/>
    <lineage>
        <taxon>Eukaryota</taxon>
        <taxon>Fungi</taxon>
        <taxon>Dikarya</taxon>
        <taxon>Ascomycota</taxon>
        <taxon>Pezizomycotina</taxon>
        <taxon>Leotiomycetes</taxon>
        <taxon>Helotiales</taxon>
        <taxon>Mollisiaceae</taxon>
        <taxon>Phialocephala</taxon>
        <taxon>Phialocephala fortinii species complex</taxon>
    </lineage>
</organism>
<feature type="domain" description="Aminotransferase class V" evidence="2">
    <location>
        <begin position="76"/>
        <end position="362"/>
    </location>
</feature>
<sequence>MGEHIELKMGEVSLDNAPEYESTSFGKEMLKHFLIDPAYRNLNHGSFGTFPRVIRDKQREYQALCESGPDVFMRYDYFKFLQENRAAAAKIINSPPEAVVLVPNATTGVNTVLRNIVWNYHGKDEIIYFRHIYGACLKTVEYVCEANHNIVNPREIVVHYPMEDEDLLWLFRQTIQASRAEGKNPRIAIFDTVSSLPGLRMPFEGLTKICKEEGVLSLIDGAHGIGHVHIDMTTLDPDFFVSNVHKWLYVPRGCAVFYVPVKNQHMIRSSLPTSHGFEPRITSNIRNPLPPTSTSNFLNSFEFVGTMDCTNYIVVKDSIRWREQVCGGEKAIINYTTKLAKEGGKAVAKILGTKILDNTSETLTNCSLVNVLLPLRISETKIEGVDTVKNENALAAAAWMQHTLITVERIGITVYFFQGQFWTRMSGQIYLELSDFEKTAHALKKMCERAGNGEFLEAGKYGKGNS</sequence>
<protein>
    <submittedName>
        <fullName evidence="3">Related to isopenicillin N epimerase</fullName>
    </submittedName>
</protein>
<dbReference type="PANTHER" id="PTHR43092:SF2">
    <property type="entry name" value="HERCYNYLCYSTEINE SULFOXIDE LYASE"/>
    <property type="match status" value="1"/>
</dbReference>
<accession>A0A1L7XE58</accession>
<keyword evidence="1" id="KW-0663">Pyridoxal phosphate</keyword>
<dbReference type="SUPFAM" id="SSF53383">
    <property type="entry name" value="PLP-dependent transferases"/>
    <property type="match status" value="1"/>
</dbReference>
<dbReference type="Gene3D" id="3.40.640.10">
    <property type="entry name" value="Type I PLP-dependent aspartate aminotransferase-like (Major domain)"/>
    <property type="match status" value="1"/>
</dbReference>
<dbReference type="STRING" id="576137.A0A1L7XE58"/>
<evidence type="ECO:0000259" key="2">
    <source>
        <dbReference type="Pfam" id="PF00266"/>
    </source>
</evidence>
<dbReference type="InterPro" id="IPR015421">
    <property type="entry name" value="PyrdxlP-dep_Trfase_major"/>
</dbReference>
<dbReference type="EMBL" id="FJOG01000023">
    <property type="protein sequence ID" value="CZR63266.1"/>
    <property type="molecule type" value="Genomic_DNA"/>
</dbReference>
<dbReference type="InterPro" id="IPR015424">
    <property type="entry name" value="PyrdxlP-dep_Trfase"/>
</dbReference>
<dbReference type="AlphaFoldDB" id="A0A1L7XE58"/>
<evidence type="ECO:0000256" key="1">
    <source>
        <dbReference type="ARBA" id="ARBA00022898"/>
    </source>
</evidence>
<name>A0A1L7XE58_9HELO</name>
<keyword evidence="4" id="KW-1185">Reference proteome</keyword>